<sequence>YPGKCTCYRPNLGGFLPVYVYDRYEGYDVKEFTKLTKEEIEAYLEKNTTALSTCFKEQQPYLILSNHTIMQPVYTARACRGLTKSTHFMTVHGSCLNFSVR</sequence>
<comment type="caution">
    <text evidence="1">The sequence shown here is derived from an EMBL/GenBank/DDBJ whole genome shotgun (WGS) entry which is preliminary data.</text>
</comment>
<gene>
    <name evidence="1" type="ORF">S06H3_24828</name>
</gene>
<dbReference type="AlphaFoldDB" id="X1NN98"/>
<protein>
    <submittedName>
        <fullName evidence="1">Uncharacterized protein</fullName>
    </submittedName>
</protein>
<evidence type="ECO:0000313" key="1">
    <source>
        <dbReference type="EMBL" id="GAI28285.1"/>
    </source>
</evidence>
<feature type="non-terminal residue" evidence="1">
    <location>
        <position position="101"/>
    </location>
</feature>
<proteinExistence type="predicted"/>
<organism evidence="1">
    <name type="scientific">marine sediment metagenome</name>
    <dbReference type="NCBI Taxonomy" id="412755"/>
    <lineage>
        <taxon>unclassified sequences</taxon>
        <taxon>metagenomes</taxon>
        <taxon>ecological metagenomes</taxon>
    </lineage>
</organism>
<feature type="non-terminal residue" evidence="1">
    <location>
        <position position="1"/>
    </location>
</feature>
<reference evidence="1" key="1">
    <citation type="journal article" date="2014" name="Front. Microbiol.">
        <title>High frequency of phylogenetically diverse reductive dehalogenase-homologous genes in deep subseafloor sedimentary metagenomes.</title>
        <authorList>
            <person name="Kawai M."/>
            <person name="Futagami T."/>
            <person name="Toyoda A."/>
            <person name="Takaki Y."/>
            <person name="Nishi S."/>
            <person name="Hori S."/>
            <person name="Arai W."/>
            <person name="Tsubouchi T."/>
            <person name="Morono Y."/>
            <person name="Uchiyama I."/>
            <person name="Ito T."/>
            <person name="Fujiyama A."/>
            <person name="Inagaki F."/>
            <person name="Takami H."/>
        </authorList>
    </citation>
    <scope>NUCLEOTIDE SEQUENCE</scope>
    <source>
        <strain evidence="1">Expedition CK06-06</strain>
    </source>
</reference>
<dbReference type="EMBL" id="BARV01013997">
    <property type="protein sequence ID" value="GAI28285.1"/>
    <property type="molecule type" value="Genomic_DNA"/>
</dbReference>
<name>X1NN98_9ZZZZ</name>
<accession>X1NN98</accession>